<feature type="compositionally biased region" description="Basic and acidic residues" evidence="6">
    <location>
        <begin position="568"/>
        <end position="580"/>
    </location>
</feature>
<keyword evidence="5" id="KW-0572">Peptidoglycan-anchor</keyword>
<proteinExistence type="predicted"/>
<evidence type="ECO:0000259" key="9">
    <source>
        <dbReference type="PROSITE" id="PS50847"/>
    </source>
</evidence>
<dbReference type="Pfam" id="PF06458">
    <property type="entry name" value="MucBP"/>
    <property type="match status" value="4"/>
</dbReference>
<dbReference type="AlphaFoldDB" id="A0AAF0GN70"/>
<dbReference type="Proteomes" id="UP001179858">
    <property type="component" value="Chromosome"/>
</dbReference>
<dbReference type="InterPro" id="IPR019931">
    <property type="entry name" value="LPXTG_anchor"/>
</dbReference>
<gene>
    <name evidence="10" type="ORF">QBD03_01425</name>
</gene>
<keyword evidence="7" id="KW-0812">Transmembrane</keyword>
<feature type="domain" description="Gram-positive cocci surface proteins LPxTG" evidence="9">
    <location>
        <begin position="599"/>
        <end position="634"/>
    </location>
</feature>
<keyword evidence="7" id="KW-0472">Membrane</keyword>
<evidence type="ECO:0000256" key="8">
    <source>
        <dbReference type="SAM" id="SignalP"/>
    </source>
</evidence>
<feature type="signal peptide" evidence="8">
    <location>
        <begin position="1"/>
        <end position="30"/>
    </location>
</feature>
<evidence type="ECO:0000256" key="1">
    <source>
        <dbReference type="ARBA" id="ARBA00022512"/>
    </source>
</evidence>
<evidence type="ECO:0000256" key="7">
    <source>
        <dbReference type="SAM" id="Phobius"/>
    </source>
</evidence>
<accession>A0AAF0GN70</accession>
<dbReference type="RefSeq" id="WP_280103058.1">
    <property type="nucleotide sequence ID" value="NZ_CP122959.1"/>
</dbReference>
<dbReference type="NCBIfam" id="TIGR01167">
    <property type="entry name" value="LPXTG_anchor"/>
    <property type="match status" value="1"/>
</dbReference>
<feature type="region of interest" description="Disordered" evidence="6">
    <location>
        <begin position="552"/>
        <end position="603"/>
    </location>
</feature>
<feature type="chain" id="PRO_5042265199" evidence="8">
    <location>
        <begin position="31"/>
        <end position="634"/>
    </location>
</feature>
<dbReference type="Pfam" id="PF00746">
    <property type="entry name" value="Gram_pos_anchor"/>
    <property type="match status" value="1"/>
</dbReference>
<feature type="transmembrane region" description="Helical" evidence="7">
    <location>
        <begin position="608"/>
        <end position="627"/>
    </location>
</feature>
<protein>
    <submittedName>
        <fullName evidence="10">MucBP domain-containing protein</fullName>
    </submittedName>
</protein>
<dbReference type="InterPro" id="IPR009459">
    <property type="entry name" value="MucBP_dom"/>
</dbReference>
<keyword evidence="2" id="KW-0964">Secreted</keyword>
<evidence type="ECO:0000256" key="6">
    <source>
        <dbReference type="SAM" id="MobiDB-lite"/>
    </source>
</evidence>
<keyword evidence="7" id="KW-1133">Transmembrane helix</keyword>
<dbReference type="PROSITE" id="PS50847">
    <property type="entry name" value="GRAM_POS_ANCHORING"/>
    <property type="match status" value="1"/>
</dbReference>
<evidence type="ECO:0000313" key="10">
    <source>
        <dbReference type="EMBL" id="WGI19435.1"/>
    </source>
</evidence>
<evidence type="ECO:0000256" key="5">
    <source>
        <dbReference type="ARBA" id="ARBA00023088"/>
    </source>
</evidence>
<keyword evidence="1" id="KW-0134">Cell wall</keyword>
<organism evidence="10 11">
    <name type="scientific">Latilactobacillus sakei</name>
    <name type="common">Lactobacillus sakei</name>
    <dbReference type="NCBI Taxonomy" id="1599"/>
    <lineage>
        <taxon>Bacteria</taxon>
        <taxon>Bacillati</taxon>
        <taxon>Bacillota</taxon>
        <taxon>Bacilli</taxon>
        <taxon>Lactobacillales</taxon>
        <taxon>Lactobacillaceae</taxon>
        <taxon>Latilactobacillus</taxon>
    </lineage>
</organism>
<keyword evidence="3 8" id="KW-0732">Signal</keyword>
<keyword evidence="4" id="KW-0677">Repeat</keyword>
<evidence type="ECO:0000313" key="11">
    <source>
        <dbReference type="Proteomes" id="UP001179858"/>
    </source>
</evidence>
<evidence type="ECO:0000256" key="3">
    <source>
        <dbReference type="ARBA" id="ARBA00022729"/>
    </source>
</evidence>
<dbReference type="Gene3D" id="3.10.20.320">
    <property type="entry name" value="Putative peptidoglycan bound protein (lpxtg motif)"/>
    <property type="match status" value="4"/>
</dbReference>
<name>A0AAF0GN70_LATSK</name>
<evidence type="ECO:0000256" key="4">
    <source>
        <dbReference type="ARBA" id="ARBA00022737"/>
    </source>
</evidence>
<evidence type="ECO:0000256" key="2">
    <source>
        <dbReference type="ARBA" id="ARBA00022525"/>
    </source>
</evidence>
<sequence>MKSLKSKLATSLLISGMVLPAISPVVTSMAATAEPATTQQATVKPTSTRGYVVENTTTVDLSKASGSDSKVALPDGFTFNLSMSNDGVSGQGSIFDATGSNFNDNQILLGDGHYIQANTTMQYFVKVGTTWHLRALKFVNNKATAGVKDFYFDTTTLDQSALADKYDSIKQTIAPGVDVKINATASKDIVEMATIQYMITAEGANVPDFNYEGVNEHQGYVTSPAYSNTKETTFTFSYFNEQGQMMTAVLHFQKNDVKPAAQPVTVNYVDANGQKLADSETLKGNVGASYQTAAKTIAGYHVVTTPTNAKGTFTDKAQTVTYTYEKDAVTTPAAKAVTVNYVDGNGQKLADSETLNGKVGAAYQATAKTIAGYHVVQTPANAKGTFTDKAQTVTYTYEKDAVTTPAAKAVTVKYVDANGKEIAKADVLTGQLNAAYQTNAKTIAGYKLVKTPANAKGQYTASAQTVIYEYQKEATTPVPDTSVKITAIYVDQQGHELTTALTKVGHKGDRYKATAPTIKGYELVAMPKNASGVLDKDDVTIKFVYRKVTTNHETPSKDQTSNQNQTQTDHHQTTTPDHHSKGQVTTTKQQPAKKAKKQLPQTGSTTTIAASVMGITLVALAGVFGFYKKLRKTN</sequence>
<dbReference type="EMBL" id="CP122959">
    <property type="protein sequence ID" value="WGI19435.1"/>
    <property type="molecule type" value="Genomic_DNA"/>
</dbReference>
<reference evidence="10" key="1">
    <citation type="submission" date="2023-04" db="EMBL/GenBank/DDBJ databases">
        <title>Novel strain of Lactilactobacillus sakei and use thereof.</title>
        <authorList>
            <person name="Kim S.Y."/>
        </authorList>
    </citation>
    <scope>NUCLEOTIDE SEQUENCE</scope>
    <source>
        <strain evidence="10">HUP1</strain>
    </source>
</reference>